<gene>
    <name evidence="3" type="ORF">GCM10007989_35690</name>
</gene>
<dbReference type="Proteomes" id="UP000646579">
    <property type="component" value="Unassembled WGS sequence"/>
</dbReference>
<sequence length="71" mass="7841">MGEILYEFAQLGQQMRVSAIDTETNVEVVILAPVTATRLQMQNVAGAKLRRTLEKRSQNQTAATKSSGRYA</sequence>
<feature type="region of interest" description="Disordered" evidence="1">
    <location>
        <begin position="50"/>
        <end position="71"/>
    </location>
</feature>
<evidence type="ECO:0000256" key="1">
    <source>
        <dbReference type="SAM" id="MobiDB-lite"/>
    </source>
</evidence>
<evidence type="ECO:0000313" key="3">
    <source>
        <dbReference type="EMBL" id="GHA36423.1"/>
    </source>
</evidence>
<reference evidence="3" key="1">
    <citation type="journal article" date="2014" name="Int. J. Syst. Evol. Microbiol.">
        <title>Complete genome sequence of Corynebacterium casei LMG S-19264T (=DSM 44701T), isolated from a smear-ripened cheese.</title>
        <authorList>
            <consortium name="US DOE Joint Genome Institute (JGI-PGF)"/>
            <person name="Walter F."/>
            <person name="Albersmeier A."/>
            <person name="Kalinowski J."/>
            <person name="Ruckert C."/>
        </authorList>
    </citation>
    <scope>NUCLEOTIDE SEQUENCE</scope>
    <source>
        <strain evidence="3">KCTC 32437</strain>
    </source>
</reference>
<comment type="caution">
    <text evidence="3">The sequence shown here is derived from an EMBL/GenBank/DDBJ whole genome shotgun (WGS) entry which is preliminary data.</text>
</comment>
<feature type="compositionally biased region" description="Polar residues" evidence="1">
    <location>
        <begin position="58"/>
        <end position="71"/>
    </location>
</feature>
<evidence type="ECO:0000313" key="4">
    <source>
        <dbReference type="Proteomes" id="UP000646579"/>
    </source>
</evidence>
<feature type="domain" description="DUF6898" evidence="2">
    <location>
        <begin position="2"/>
        <end position="56"/>
    </location>
</feature>
<keyword evidence="4" id="KW-1185">Reference proteome</keyword>
<dbReference type="RefSeq" id="WP_189427146.1">
    <property type="nucleotide sequence ID" value="NZ_BMZE01000004.1"/>
</dbReference>
<organism evidence="3 4">
    <name type="scientific">Devosia pacifica</name>
    <dbReference type="NCBI Taxonomy" id="1335967"/>
    <lineage>
        <taxon>Bacteria</taxon>
        <taxon>Pseudomonadati</taxon>
        <taxon>Pseudomonadota</taxon>
        <taxon>Alphaproteobacteria</taxon>
        <taxon>Hyphomicrobiales</taxon>
        <taxon>Devosiaceae</taxon>
        <taxon>Devosia</taxon>
    </lineage>
</organism>
<evidence type="ECO:0000259" key="2">
    <source>
        <dbReference type="Pfam" id="PF21839"/>
    </source>
</evidence>
<proteinExistence type="predicted"/>
<protein>
    <recommendedName>
        <fullName evidence="2">DUF6898 domain-containing protein</fullName>
    </recommendedName>
</protein>
<dbReference type="InterPro" id="IPR054193">
    <property type="entry name" value="DUF6898"/>
</dbReference>
<dbReference type="EMBL" id="BMZE01000004">
    <property type="protein sequence ID" value="GHA36423.1"/>
    <property type="molecule type" value="Genomic_DNA"/>
</dbReference>
<reference evidence="3" key="2">
    <citation type="submission" date="2020-09" db="EMBL/GenBank/DDBJ databases">
        <authorList>
            <person name="Sun Q."/>
            <person name="Kim S."/>
        </authorList>
    </citation>
    <scope>NUCLEOTIDE SEQUENCE</scope>
    <source>
        <strain evidence="3">KCTC 32437</strain>
    </source>
</reference>
<dbReference type="AlphaFoldDB" id="A0A918SDT9"/>
<name>A0A918SDT9_9HYPH</name>
<accession>A0A918SDT9</accession>
<dbReference type="Pfam" id="PF21839">
    <property type="entry name" value="DUF6898"/>
    <property type="match status" value="1"/>
</dbReference>